<proteinExistence type="predicted"/>
<dbReference type="RefSeq" id="WP_151073179.1">
    <property type="nucleotide sequence ID" value="NZ_CP032520.1"/>
</dbReference>
<dbReference type="CDD" id="cd01029">
    <property type="entry name" value="TOPRIM_primases"/>
    <property type="match status" value="1"/>
</dbReference>
<geneLocation type="plasmid" evidence="3">
    <name>unnamed1</name>
</geneLocation>
<dbReference type="InterPro" id="IPR006171">
    <property type="entry name" value="TOPRIM_dom"/>
</dbReference>
<dbReference type="InterPro" id="IPR034154">
    <property type="entry name" value="TOPRIM_DnaG/twinkle"/>
</dbReference>
<accession>A0A5P3VSJ1</accession>
<evidence type="ECO:0000259" key="2">
    <source>
        <dbReference type="Pfam" id="PF13362"/>
    </source>
</evidence>
<evidence type="ECO:0000256" key="1">
    <source>
        <dbReference type="SAM" id="MobiDB-lite"/>
    </source>
</evidence>
<dbReference type="Proteomes" id="UP000325743">
    <property type="component" value="Plasmid unnamed1"/>
</dbReference>
<evidence type="ECO:0000313" key="3">
    <source>
        <dbReference type="EMBL" id="QEZ48945.1"/>
    </source>
</evidence>
<dbReference type="Gene3D" id="3.40.1360.10">
    <property type="match status" value="1"/>
</dbReference>
<gene>
    <name evidence="3" type="ORF">D2917_32305</name>
</gene>
<keyword evidence="3" id="KW-0614">Plasmid</keyword>
<protein>
    <recommendedName>
        <fullName evidence="2">Toprim domain-containing protein</fullName>
    </recommendedName>
</protein>
<feature type="region of interest" description="Disordered" evidence="1">
    <location>
        <begin position="66"/>
        <end position="100"/>
    </location>
</feature>
<evidence type="ECO:0000313" key="4">
    <source>
        <dbReference type="Proteomes" id="UP000325743"/>
    </source>
</evidence>
<name>A0A5P3VSJ1_9BURK</name>
<feature type="compositionally biased region" description="Basic and acidic residues" evidence="1">
    <location>
        <begin position="78"/>
        <end position="100"/>
    </location>
</feature>
<reference evidence="3 4" key="1">
    <citation type="submission" date="2018-09" db="EMBL/GenBank/DDBJ databases">
        <title>Complete genome sequence of Cupriavidus oxalaticus T2, a bacterium capable of phenol tolerance and degradation.</title>
        <authorList>
            <person name="Yan J."/>
        </authorList>
    </citation>
    <scope>NUCLEOTIDE SEQUENCE [LARGE SCALE GENOMIC DNA]</scope>
    <source>
        <strain evidence="3 4">T2</strain>
        <plasmid evidence="3 4">unnamed1</plasmid>
    </source>
</reference>
<dbReference type="Pfam" id="PF13362">
    <property type="entry name" value="Toprim_3"/>
    <property type="match status" value="1"/>
</dbReference>
<dbReference type="EMBL" id="CP032520">
    <property type="protein sequence ID" value="QEZ48945.1"/>
    <property type="molecule type" value="Genomic_DNA"/>
</dbReference>
<sequence>MACLAERAFADYASSLGYVITEVVADGKLHRFRTEHDDAGQRSGWYVLGERGGVIGDWRDDARHHWRPADADASGKPIPREQLRREARARRGDPQRERIQQHNAHVRVMELWNAAGAAHPEHAYLVAKGLPPLAIKQRSTTLLVPLRDVGGELRSLQSVFYSHTSTRWEKRFFPGVPVKGLHCQLGVADPRRNDPWVIAEGWATGVSIHQATGRPVLCAMSAGNMLAVAQAIHSRDPLRRLLLAGDNDDHPDNPQRRNAGKEAAMQAARAIGAIWTMPRFDKPGLGTDFNDLAMACGLSEVKRQIDLAWNWGW</sequence>
<dbReference type="AlphaFoldDB" id="A0A5P3VSJ1"/>
<organism evidence="3 4">
    <name type="scientific">Cupriavidus oxalaticus</name>
    <dbReference type="NCBI Taxonomy" id="96344"/>
    <lineage>
        <taxon>Bacteria</taxon>
        <taxon>Pseudomonadati</taxon>
        <taxon>Pseudomonadota</taxon>
        <taxon>Betaproteobacteria</taxon>
        <taxon>Burkholderiales</taxon>
        <taxon>Burkholderiaceae</taxon>
        <taxon>Cupriavidus</taxon>
    </lineage>
</organism>
<feature type="domain" description="Toprim" evidence="2">
    <location>
        <begin position="197"/>
        <end position="297"/>
    </location>
</feature>